<accession>A0A8S3DF40</accession>
<evidence type="ECO:0000313" key="2">
    <source>
        <dbReference type="EMBL" id="CAF4993397.1"/>
    </source>
</evidence>
<gene>
    <name evidence="2" type="ORF">GIL414_LOCUS56771</name>
</gene>
<proteinExistence type="predicted"/>
<feature type="region of interest" description="Disordered" evidence="1">
    <location>
        <begin position="38"/>
        <end position="61"/>
    </location>
</feature>
<protein>
    <submittedName>
        <fullName evidence="2">Uncharacterized protein</fullName>
    </submittedName>
</protein>
<sequence length="80" mass="9232">YAHQSSTIEPSLLTNRLHHLQQFGALIAHHDDDECYSESQPSLYYQRNPHSTSYNGLTVDSNVTNASDNYYEQQNNNSNW</sequence>
<dbReference type="AlphaFoldDB" id="A0A8S3DF40"/>
<feature type="non-terminal residue" evidence="2">
    <location>
        <position position="80"/>
    </location>
</feature>
<comment type="caution">
    <text evidence="2">The sequence shown here is derived from an EMBL/GenBank/DDBJ whole genome shotgun (WGS) entry which is preliminary data.</text>
</comment>
<name>A0A8S3DF40_9BILA</name>
<evidence type="ECO:0000256" key="1">
    <source>
        <dbReference type="SAM" id="MobiDB-lite"/>
    </source>
</evidence>
<evidence type="ECO:0000313" key="3">
    <source>
        <dbReference type="Proteomes" id="UP000681720"/>
    </source>
</evidence>
<dbReference type="Proteomes" id="UP000681720">
    <property type="component" value="Unassembled WGS sequence"/>
</dbReference>
<reference evidence="2" key="1">
    <citation type="submission" date="2021-02" db="EMBL/GenBank/DDBJ databases">
        <authorList>
            <person name="Nowell W R."/>
        </authorList>
    </citation>
    <scope>NUCLEOTIDE SEQUENCE</scope>
</reference>
<feature type="non-terminal residue" evidence="2">
    <location>
        <position position="1"/>
    </location>
</feature>
<dbReference type="EMBL" id="CAJOBJ010204697">
    <property type="protein sequence ID" value="CAF4993397.1"/>
    <property type="molecule type" value="Genomic_DNA"/>
</dbReference>
<organism evidence="2 3">
    <name type="scientific">Rotaria magnacalcarata</name>
    <dbReference type="NCBI Taxonomy" id="392030"/>
    <lineage>
        <taxon>Eukaryota</taxon>
        <taxon>Metazoa</taxon>
        <taxon>Spiralia</taxon>
        <taxon>Gnathifera</taxon>
        <taxon>Rotifera</taxon>
        <taxon>Eurotatoria</taxon>
        <taxon>Bdelloidea</taxon>
        <taxon>Philodinida</taxon>
        <taxon>Philodinidae</taxon>
        <taxon>Rotaria</taxon>
    </lineage>
</organism>